<comment type="caution">
    <text evidence="1">The sequence shown here is derived from an EMBL/GenBank/DDBJ whole genome shotgun (WGS) entry which is preliminary data.</text>
</comment>
<sequence>MTRSSNKELVEPYNEPEQALHSLRKLSNTTSFDHSSSSKFELFSDHERQFEEEIIETMTKPPMEEYEVILFYKGLDVPTREILNSKGGVPKIAAIQAQLNNLGREIKKVNERVYAAQVGCELCNGPHYTKDCPLKEEGKTLKEAYYTQGIPFPYLLKENGYDEKEVLKELKKLKVNSTESATSLRRLLKEKSRINEEIKATMKVHWLEILKDALPPKEKDTVIFTLPYSINNMCFDKALADLGASFRVMPSLTFTNLVLGKLALTKLIIDMGDKTVKRPEGIAENVLAGIDKFVFLVDFIVLDMPEDIKIPLFLGRLFLSTAHAKIDVFKRKFALRIRNDKIVFNIDNPTCNIIKKAYVLGLRDRMELDLEARLMGEALILN</sequence>
<name>A0A6L2JMC3_TANCI</name>
<dbReference type="EMBL" id="BKCJ010000851">
    <property type="protein sequence ID" value="GEU36794.1"/>
    <property type="molecule type" value="Genomic_DNA"/>
</dbReference>
<proteinExistence type="predicted"/>
<evidence type="ECO:0000313" key="1">
    <source>
        <dbReference type="EMBL" id="GEU36794.1"/>
    </source>
</evidence>
<protein>
    <recommendedName>
        <fullName evidence="2">Reverse transcriptase domain-containing protein</fullName>
    </recommendedName>
</protein>
<accession>A0A6L2JMC3</accession>
<gene>
    <name evidence="1" type="ORF">Tci_008772</name>
</gene>
<dbReference type="PANTHER" id="PTHR33067">
    <property type="entry name" value="RNA-DIRECTED DNA POLYMERASE-RELATED"/>
    <property type="match status" value="1"/>
</dbReference>
<dbReference type="Gene3D" id="2.40.70.10">
    <property type="entry name" value="Acid Proteases"/>
    <property type="match status" value="1"/>
</dbReference>
<dbReference type="CDD" id="cd00303">
    <property type="entry name" value="retropepsin_like"/>
    <property type="match status" value="1"/>
</dbReference>
<dbReference type="AlphaFoldDB" id="A0A6L2JMC3"/>
<dbReference type="InterPro" id="IPR021109">
    <property type="entry name" value="Peptidase_aspartic_dom_sf"/>
</dbReference>
<organism evidence="1">
    <name type="scientific">Tanacetum cinerariifolium</name>
    <name type="common">Dalmatian daisy</name>
    <name type="synonym">Chrysanthemum cinerariifolium</name>
    <dbReference type="NCBI Taxonomy" id="118510"/>
    <lineage>
        <taxon>Eukaryota</taxon>
        <taxon>Viridiplantae</taxon>
        <taxon>Streptophyta</taxon>
        <taxon>Embryophyta</taxon>
        <taxon>Tracheophyta</taxon>
        <taxon>Spermatophyta</taxon>
        <taxon>Magnoliopsida</taxon>
        <taxon>eudicotyledons</taxon>
        <taxon>Gunneridae</taxon>
        <taxon>Pentapetalae</taxon>
        <taxon>asterids</taxon>
        <taxon>campanulids</taxon>
        <taxon>Asterales</taxon>
        <taxon>Asteraceae</taxon>
        <taxon>Asteroideae</taxon>
        <taxon>Anthemideae</taxon>
        <taxon>Anthemidinae</taxon>
        <taxon>Tanacetum</taxon>
    </lineage>
</organism>
<evidence type="ECO:0008006" key="2">
    <source>
        <dbReference type="Google" id="ProtNLM"/>
    </source>
</evidence>
<reference evidence="1" key="1">
    <citation type="journal article" date="2019" name="Sci. Rep.">
        <title>Draft genome of Tanacetum cinerariifolium, the natural source of mosquito coil.</title>
        <authorList>
            <person name="Yamashiro T."/>
            <person name="Shiraishi A."/>
            <person name="Satake H."/>
            <person name="Nakayama K."/>
        </authorList>
    </citation>
    <scope>NUCLEOTIDE SEQUENCE</scope>
</reference>
<dbReference type="PANTHER" id="PTHR33067:SF35">
    <property type="entry name" value="ASPARTIC PEPTIDASE DDI1-TYPE DOMAIN-CONTAINING PROTEIN"/>
    <property type="match status" value="1"/>
</dbReference>